<dbReference type="Gene3D" id="2.30.290.10">
    <property type="entry name" value="BH3618-like"/>
    <property type="match status" value="1"/>
</dbReference>
<dbReference type="EMBL" id="CYHA01000007">
    <property type="protein sequence ID" value="CUA86094.1"/>
    <property type="molecule type" value="Genomic_DNA"/>
</dbReference>
<keyword evidence="5" id="KW-0969">Cilium</keyword>
<keyword evidence="3 4" id="KW-0810">Translation regulation</keyword>
<proteinExistence type="inferred from homology"/>
<organism evidence="5 6">
    <name type="scientific">Gulbenkiania indica</name>
    <dbReference type="NCBI Taxonomy" id="375574"/>
    <lineage>
        <taxon>Bacteria</taxon>
        <taxon>Pseudomonadati</taxon>
        <taxon>Pseudomonadota</taxon>
        <taxon>Betaproteobacteria</taxon>
        <taxon>Neisseriales</taxon>
        <taxon>Chromobacteriaceae</taxon>
        <taxon>Gulbenkiania</taxon>
    </lineage>
</organism>
<gene>
    <name evidence="4" type="primary">fliW</name>
    <name evidence="5" type="ORF">Ga0061063_2574</name>
</gene>
<keyword evidence="4" id="KW-0143">Chaperone</keyword>
<dbReference type="OrthoDB" id="9801235at2"/>
<dbReference type="Pfam" id="PF02623">
    <property type="entry name" value="FliW"/>
    <property type="match status" value="1"/>
</dbReference>
<evidence type="ECO:0000313" key="5">
    <source>
        <dbReference type="EMBL" id="CUA86094.1"/>
    </source>
</evidence>
<evidence type="ECO:0000256" key="1">
    <source>
        <dbReference type="ARBA" id="ARBA00022490"/>
    </source>
</evidence>
<keyword evidence="6" id="KW-1185">Reference proteome</keyword>
<evidence type="ECO:0000256" key="3">
    <source>
        <dbReference type="ARBA" id="ARBA00022845"/>
    </source>
</evidence>
<keyword evidence="5" id="KW-0966">Cell projection</keyword>
<dbReference type="HAMAP" id="MF_01185">
    <property type="entry name" value="FliW"/>
    <property type="match status" value="1"/>
</dbReference>
<dbReference type="GO" id="GO:0005737">
    <property type="term" value="C:cytoplasm"/>
    <property type="evidence" value="ECO:0007669"/>
    <property type="project" value="UniProtKB-SubCell"/>
</dbReference>
<keyword evidence="1 4" id="KW-0963">Cytoplasm</keyword>
<dbReference type="InterPro" id="IPR003775">
    <property type="entry name" value="Flagellar_assembly_factor_FliW"/>
</dbReference>
<dbReference type="AlphaFoldDB" id="A0A0K6H553"/>
<comment type="similarity">
    <text evidence="4">Belongs to the FliW family.</text>
</comment>
<dbReference type="PANTHER" id="PTHR39190:SF1">
    <property type="entry name" value="FLAGELLAR ASSEMBLY FACTOR FLIW"/>
    <property type="match status" value="1"/>
</dbReference>
<dbReference type="RefSeq" id="WP_054285399.1">
    <property type="nucleotide sequence ID" value="NZ_CYHA01000007.1"/>
</dbReference>
<name>A0A0K6H553_9NEIS</name>
<protein>
    <recommendedName>
        <fullName evidence="4">Flagellar assembly factor FliW</fullName>
    </recommendedName>
</protein>
<keyword evidence="2 4" id="KW-1005">Bacterial flagellum biogenesis</keyword>
<dbReference type="GO" id="GO:0044780">
    <property type="term" value="P:bacterial-type flagellum assembly"/>
    <property type="evidence" value="ECO:0007669"/>
    <property type="project" value="UniProtKB-UniRule"/>
</dbReference>
<dbReference type="Proteomes" id="UP000243535">
    <property type="component" value="Unassembled WGS sequence"/>
</dbReference>
<reference evidence="6" key="1">
    <citation type="submission" date="2015-08" db="EMBL/GenBank/DDBJ databases">
        <authorList>
            <person name="Varghese N."/>
        </authorList>
    </citation>
    <scope>NUCLEOTIDE SEQUENCE [LARGE SCALE GENOMIC DNA]</scope>
    <source>
        <strain evidence="6">DSM 17901</strain>
    </source>
</reference>
<dbReference type="InterPro" id="IPR024046">
    <property type="entry name" value="Flagellar_assmbl_FliW_dom_sf"/>
</dbReference>
<dbReference type="SUPFAM" id="SSF141457">
    <property type="entry name" value="BH3618-like"/>
    <property type="match status" value="1"/>
</dbReference>
<comment type="function">
    <text evidence="4">Acts as an anti-CsrA protein, binds CsrA and prevents it from repressing translation of its target genes, one of which is flagellin. Binds to flagellin and participates in the assembly of the flagellum.</text>
</comment>
<comment type="subunit">
    <text evidence="4">Interacts with translational regulator CsrA and flagellin(s).</text>
</comment>
<dbReference type="STRING" id="375574.GCA_001418035_02350"/>
<evidence type="ECO:0000256" key="4">
    <source>
        <dbReference type="HAMAP-Rule" id="MF_01185"/>
    </source>
</evidence>
<dbReference type="PANTHER" id="PTHR39190">
    <property type="entry name" value="FLAGELLAR ASSEMBLY FACTOR FLIW"/>
    <property type="match status" value="1"/>
</dbReference>
<sequence>MLFTSSLLGEVEVDESTILTFERGIPAFEACTRFKLFHDAESPSPRVHWMQSLDHPDVLFSVVSPSELGLRYEIELTEDESALLRLEDPADLAVLLMVYKGDAPANDGHPLLAPLQANVRNPLLVNLKTRHGVQVTGLACDIVFHNRPA</sequence>
<evidence type="ECO:0000313" key="6">
    <source>
        <dbReference type="Proteomes" id="UP000243535"/>
    </source>
</evidence>
<keyword evidence="5" id="KW-0282">Flagellum</keyword>
<dbReference type="GO" id="GO:0006417">
    <property type="term" value="P:regulation of translation"/>
    <property type="evidence" value="ECO:0007669"/>
    <property type="project" value="UniProtKB-KW"/>
</dbReference>
<evidence type="ECO:0000256" key="2">
    <source>
        <dbReference type="ARBA" id="ARBA00022795"/>
    </source>
</evidence>
<comment type="subcellular location">
    <subcellularLocation>
        <location evidence="4">Cytoplasm</location>
    </subcellularLocation>
</comment>
<accession>A0A0K6H553</accession>